<reference evidence="1" key="2">
    <citation type="journal article" date="2015" name="Fish Shellfish Immunol.">
        <title>Early steps in the European eel (Anguilla anguilla)-Vibrio vulnificus interaction in the gills: Role of the RtxA13 toxin.</title>
        <authorList>
            <person name="Callol A."/>
            <person name="Pajuelo D."/>
            <person name="Ebbesson L."/>
            <person name="Teles M."/>
            <person name="MacKenzie S."/>
            <person name="Amaro C."/>
        </authorList>
    </citation>
    <scope>NUCLEOTIDE SEQUENCE</scope>
</reference>
<sequence>MSLARVLVCSRRVSGDLRSIQDELPGSTL</sequence>
<protein>
    <submittedName>
        <fullName evidence="1">Uncharacterized protein</fullName>
    </submittedName>
</protein>
<proteinExistence type="predicted"/>
<organism evidence="1">
    <name type="scientific">Anguilla anguilla</name>
    <name type="common">European freshwater eel</name>
    <name type="synonym">Muraena anguilla</name>
    <dbReference type="NCBI Taxonomy" id="7936"/>
    <lineage>
        <taxon>Eukaryota</taxon>
        <taxon>Metazoa</taxon>
        <taxon>Chordata</taxon>
        <taxon>Craniata</taxon>
        <taxon>Vertebrata</taxon>
        <taxon>Euteleostomi</taxon>
        <taxon>Actinopterygii</taxon>
        <taxon>Neopterygii</taxon>
        <taxon>Teleostei</taxon>
        <taxon>Anguilliformes</taxon>
        <taxon>Anguillidae</taxon>
        <taxon>Anguilla</taxon>
    </lineage>
</organism>
<accession>A0A0E9TND2</accession>
<dbReference type="AlphaFoldDB" id="A0A0E9TND2"/>
<evidence type="ECO:0000313" key="1">
    <source>
        <dbReference type="EMBL" id="JAH54365.1"/>
    </source>
</evidence>
<reference evidence="1" key="1">
    <citation type="submission" date="2014-11" db="EMBL/GenBank/DDBJ databases">
        <authorList>
            <person name="Amaro Gonzalez C."/>
        </authorList>
    </citation>
    <scope>NUCLEOTIDE SEQUENCE</scope>
</reference>
<name>A0A0E9TND2_ANGAN</name>
<dbReference type="EMBL" id="GBXM01054212">
    <property type="protein sequence ID" value="JAH54365.1"/>
    <property type="molecule type" value="Transcribed_RNA"/>
</dbReference>